<proteinExistence type="predicted"/>
<feature type="domain" description="EF-hand" evidence="4">
    <location>
        <begin position="73"/>
        <end position="108"/>
    </location>
</feature>
<comment type="caution">
    <text evidence="5">The sequence shown here is derived from an EMBL/GenBank/DDBJ whole genome shotgun (WGS) entry which is preliminary data.</text>
</comment>
<reference evidence="5 6" key="1">
    <citation type="journal article" date="2023" name="Commun. Biol.">
        <title>Genome analysis of Parmales, the sister group of diatoms, reveals the evolutionary specialization of diatoms from phago-mixotrophs to photoautotrophs.</title>
        <authorList>
            <person name="Ban H."/>
            <person name="Sato S."/>
            <person name="Yoshikawa S."/>
            <person name="Yamada K."/>
            <person name="Nakamura Y."/>
            <person name="Ichinomiya M."/>
            <person name="Sato N."/>
            <person name="Blanc-Mathieu R."/>
            <person name="Endo H."/>
            <person name="Kuwata A."/>
            <person name="Ogata H."/>
        </authorList>
    </citation>
    <scope>NUCLEOTIDE SEQUENCE [LARGE SCALE GENOMIC DNA]</scope>
</reference>
<dbReference type="EMBL" id="BRYB01002267">
    <property type="protein sequence ID" value="GMI42156.1"/>
    <property type="molecule type" value="Genomic_DNA"/>
</dbReference>
<dbReference type="InterPro" id="IPR011992">
    <property type="entry name" value="EF-hand-dom_pair"/>
</dbReference>
<protein>
    <recommendedName>
        <fullName evidence="1">Calmodulin</fullName>
    </recommendedName>
</protein>
<dbReference type="PROSITE" id="PS00018">
    <property type="entry name" value="EF_HAND_1"/>
    <property type="match status" value="1"/>
</dbReference>
<dbReference type="PANTHER" id="PTHR23048:SF0">
    <property type="entry name" value="CALMODULIN LIKE 3"/>
    <property type="match status" value="1"/>
</dbReference>
<evidence type="ECO:0000256" key="2">
    <source>
        <dbReference type="ARBA" id="ARBA00022737"/>
    </source>
</evidence>
<dbReference type="SMART" id="SM00054">
    <property type="entry name" value="EFh"/>
    <property type="match status" value="3"/>
</dbReference>
<gene>
    <name evidence="5" type="ORF">TeGR_g1798</name>
</gene>
<dbReference type="PROSITE" id="PS50222">
    <property type="entry name" value="EF_HAND_2"/>
    <property type="match status" value="2"/>
</dbReference>
<organism evidence="5 6">
    <name type="scientific">Tetraparma gracilis</name>
    <dbReference type="NCBI Taxonomy" id="2962635"/>
    <lineage>
        <taxon>Eukaryota</taxon>
        <taxon>Sar</taxon>
        <taxon>Stramenopiles</taxon>
        <taxon>Ochrophyta</taxon>
        <taxon>Bolidophyceae</taxon>
        <taxon>Parmales</taxon>
        <taxon>Triparmaceae</taxon>
        <taxon>Tetraparma</taxon>
    </lineage>
</organism>
<evidence type="ECO:0000313" key="6">
    <source>
        <dbReference type="Proteomes" id="UP001165060"/>
    </source>
</evidence>
<evidence type="ECO:0000259" key="4">
    <source>
        <dbReference type="PROSITE" id="PS50222"/>
    </source>
</evidence>
<dbReference type="Pfam" id="PF13499">
    <property type="entry name" value="EF-hand_7"/>
    <property type="match status" value="1"/>
</dbReference>
<keyword evidence="6" id="KW-1185">Reference proteome</keyword>
<dbReference type="PANTHER" id="PTHR23048">
    <property type="entry name" value="MYOSIN LIGHT CHAIN 1, 3"/>
    <property type="match status" value="1"/>
</dbReference>
<dbReference type="InterPro" id="IPR050230">
    <property type="entry name" value="CALM/Myosin/TropC-like"/>
</dbReference>
<dbReference type="Pfam" id="PF13202">
    <property type="entry name" value="EF-hand_5"/>
    <property type="match status" value="1"/>
</dbReference>
<evidence type="ECO:0000256" key="1">
    <source>
        <dbReference type="ARBA" id="ARBA00020786"/>
    </source>
</evidence>
<dbReference type="SUPFAM" id="SSF47473">
    <property type="entry name" value="EF-hand"/>
    <property type="match status" value="1"/>
</dbReference>
<accession>A0ABQ6N6Q0</accession>
<dbReference type="CDD" id="cd00051">
    <property type="entry name" value="EFh"/>
    <property type="match status" value="2"/>
</dbReference>
<feature type="domain" description="EF-hand" evidence="4">
    <location>
        <begin position="1"/>
        <end position="30"/>
    </location>
</feature>
<keyword evidence="3" id="KW-0106">Calcium</keyword>
<dbReference type="InterPro" id="IPR018247">
    <property type="entry name" value="EF_Hand_1_Ca_BS"/>
</dbReference>
<keyword evidence="2" id="KW-0677">Repeat</keyword>
<sequence length="152" mass="16792">MAEAFSMFDKNGDGITTQELGTVMRSLDQNPTEAELADLINEVNNGYVNADGYSTIDFDSFVNIMARKMKDTDSEDEILEAFKAFDKDGNGFVSADELRHIMHNLGLGLTDEEVDEMINDADIVGARGDGQINYEDILISLNTLRHHRAGAL</sequence>
<evidence type="ECO:0000313" key="5">
    <source>
        <dbReference type="EMBL" id="GMI42156.1"/>
    </source>
</evidence>
<dbReference type="InterPro" id="IPR002048">
    <property type="entry name" value="EF_hand_dom"/>
</dbReference>
<dbReference type="Proteomes" id="UP001165060">
    <property type="component" value="Unassembled WGS sequence"/>
</dbReference>
<dbReference type="Gene3D" id="1.10.238.10">
    <property type="entry name" value="EF-hand"/>
    <property type="match status" value="2"/>
</dbReference>
<name>A0ABQ6N6Q0_9STRA</name>
<evidence type="ECO:0000256" key="3">
    <source>
        <dbReference type="ARBA" id="ARBA00022837"/>
    </source>
</evidence>